<dbReference type="AlphaFoldDB" id="A0A094QNZ0"/>
<dbReference type="SUPFAM" id="SSF88946">
    <property type="entry name" value="Sigma2 domain of RNA polymerase sigma factors"/>
    <property type="match status" value="1"/>
</dbReference>
<proteinExistence type="inferred from homology"/>
<evidence type="ECO:0008006" key="9">
    <source>
        <dbReference type="Google" id="ProtNLM"/>
    </source>
</evidence>
<comment type="caution">
    <text evidence="8">The sequence shown here is derived from an EMBL/GenBank/DDBJ whole genome shotgun (WGS) entry which is preliminary data.</text>
</comment>
<dbReference type="PANTHER" id="PTHR43133">
    <property type="entry name" value="RNA POLYMERASE ECF-TYPE SIGMA FACTO"/>
    <property type="match status" value="1"/>
</dbReference>
<dbReference type="Gene3D" id="1.10.10.10">
    <property type="entry name" value="Winged helix-like DNA-binding domain superfamily/Winged helix DNA-binding domain"/>
    <property type="match status" value="1"/>
</dbReference>
<dbReference type="InterPro" id="IPR013249">
    <property type="entry name" value="RNA_pol_sigma70_r4_t2"/>
</dbReference>
<dbReference type="NCBIfam" id="NF007225">
    <property type="entry name" value="PRK09643.1"/>
    <property type="match status" value="1"/>
</dbReference>
<dbReference type="InterPro" id="IPR013325">
    <property type="entry name" value="RNA_pol_sigma_r2"/>
</dbReference>
<protein>
    <recommendedName>
        <fullName evidence="9">RNA polymerase sigma factor SigM</fullName>
    </recommendedName>
</protein>
<dbReference type="Pfam" id="PF08281">
    <property type="entry name" value="Sigma70_r4_2"/>
    <property type="match status" value="1"/>
</dbReference>
<evidence type="ECO:0000259" key="6">
    <source>
        <dbReference type="Pfam" id="PF04542"/>
    </source>
</evidence>
<evidence type="ECO:0000256" key="3">
    <source>
        <dbReference type="ARBA" id="ARBA00023082"/>
    </source>
</evidence>
<dbReference type="InterPro" id="IPR036388">
    <property type="entry name" value="WH-like_DNA-bd_sf"/>
</dbReference>
<keyword evidence="3" id="KW-0731">Sigma factor</keyword>
<dbReference type="Gene3D" id="1.10.1740.10">
    <property type="match status" value="1"/>
</dbReference>
<keyword evidence="4" id="KW-0238">DNA-binding</keyword>
<feature type="domain" description="RNA polymerase sigma-70 region 2" evidence="6">
    <location>
        <begin position="27"/>
        <end position="92"/>
    </location>
</feature>
<gene>
    <name evidence="8" type="ORF">GM51_12915</name>
</gene>
<dbReference type="SUPFAM" id="SSF88659">
    <property type="entry name" value="Sigma3 and sigma4 domains of RNA polymerase sigma factors"/>
    <property type="match status" value="1"/>
</dbReference>
<dbReference type="Pfam" id="PF04542">
    <property type="entry name" value="Sigma70_r2"/>
    <property type="match status" value="1"/>
</dbReference>
<dbReference type="CDD" id="cd06171">
    <property type="entry name" value="Sigma70_r4"/>
    <property type="match status" value="1"/>
</dbReference>
<evidence type="ECO:0000256" key="1">
    <source>
        <dbReference type="ARBA" id="ARBA00010641"/>
    </source>
</evidence>
<dbReference type="NCBIfam" id="TIGR02937">
    <property type="entry name" value="sigma70-ECF"/>
    <property type="match status" value="1"/>
</dbReference>
<dbReference type="GO" id="GO:0016987">
    <property type="term" value="F:sigma factor activity"/>
    <property type="evidence" value="ECO:0007669"/>
    <property type="project" value="UniProtKB-KW"/>
</dbReference>
<dbReference type="InterPro" id="IPR013324">
    <property type="entry name" value="RNA_pol_sigma_r3/r4-like"/>
</dbReference>
<dbReference type="GO" id="GO:0006352">
    <property type="term" value="P:DNA-templated transcription initiation"/>
    <property type="evidence" value="ECO:0007669"/>
    <property type="project" value="InterPro"/>
</dbReference>
<feature type="domain" description="RNA polymerase sigma factor 70 region 4 type 2" evidence="7">
    <location>
        <begin position="121"/>
        <end position="171"/>
    </location>
</feature>
<evidence type="ECO:0000256" key="4">
    <source>
        <dbReference type="ARBA" id="ARBA00023125"/>
    </source>
</evidence>
<dbReference type="EMBL" id="JNSL01000088">
    <property type="protein sequence ID" value="KGA16311.1"/>
    <property type="molecule type" value="Genomic_DNA"/>
</dbReference>
<dbReference type="InterPro" id="IPR014284">
    <property type="entry name" value="RNA_pol_sigma-70_dom"/>
</dbReference>
<dbReference type="GO" id="GO:0003677">
    <property type="term" value="F:DNA binding"/>
    <property type="evidence" value="ECO:0007669"/>
    <property type="project" value="UniProtKB-KW"/>
</dbReference>
<comment type="similarity">
    <text evidence="1">Belongs to the sigma-70 factor family. ECF subfamily.</text>
</comment>
<name>A0A094QNZ0_9ZZZZ</name>
<evidence type="ECO:0000259" key="7">
    <source>
        <dbReference type="Pfam" id="PF08281"/>
    </source>
</evidence>
<keyword evidence="5" id="KW-0804">Transcription</keyword>
<organism evidence="8">
    <name type="scientific">freshwater metagenome</name>
    <dbReference type="NCBI Taxonomy" id="449393"/>
    <lineage>
        <taxon>unclassified sequences</taxon>
        <taxon>metagenomes</taxon>
        <taxon>ecological metagenomes</taxon>
    </lineage>
</organism>
<accession>A0A094QNZ0</accession>
<dbReference type="PANTHER" id="PTHR43133:SF50">
    <property type="entry name" value="ECF RNA POLYMERASE SIGMA FACTOR SIGM"/>
    <property type="match status" value="1"/>
</dbReference>
<evidence type="ECO:0000256" key="2">
    <source>
        <dbReference type="ARBA" id="ARBA00023015"/>
    </source>
</evidence>
<keyword evidence="2" id="KW-0805">Transcription regulation</keyword>
<sequence length="196" mass="21861">MSVEMRSDEELMRAYLDGEKAAIALLLTRRRDWMWSVARKTVRDTTIAEDAVQEAMTAVFRKAHTFRSESKVSTWMYMIVQNACIDLLRKESVRPQLSESDESTITESRSFAEQSDTKIMMAQALATLPDDQRIALTMTIMEGYSIDEVATIAGVAPGTIKSRCSRGKEALAAYLTGRDLGNQGEHVSVIEEKGGK</sequence>
<reference evidence="8" key="1">
    <citation type="submission" date="2014-06" db="EMBL/GenBank/DDBJ databases">
        <title>Key roles for freshwater Actinobacteria revealed by deep metagenomic sequencing.</title>
        <authorList>
            <person name="Ghai R."/>
            <person name="Mizuno C.M."/>
            <person name="Picazo A."/>
            <person name="Camacho A."/>
            <person name="Rodriguez-Valera F."/>
        </authorList>
    </citation>
    <scope>NUCLEOTIDE SEQUENCE</scope>
</reference>
<dbReference type="InterPro" id="IPR039425">
    <property type="entry name" value="RNA_pol_sigma-70-like"/>
</dbReference>
<evidence type="ECO:0000313" key="8">
    <source>
        <dbReference type="EMBL" id="KGA16311.1"/>
    </source>
</evidence>
<evidence type="ECO:0000256" key="5">
    <source>
        <dbReference type="ARBA" id="ARBA00023163"/>
    </source>
</evidence>
<dbReference type="InterPro" id="IPR007627">
    <property type="entry name" value="RNA_pol_sigma70_r2"/>
</dbReference>